<dbReference type="Pfam" id="PF25360">
    <property type="entry name" value="TPR_ATM"/>
    <property type="match status" value="2"/>
</dbReference>
<sequence>MQAVFMMYTISAKDPWQSITLMILRLFLIYLKTFFCLSGLFPTRELIIAAVDNLSAQLHYPSRFKLTLITSEPCKNATLMTSSPSFLKLVCAVPGGILGPNALFLDGVSLAALFETSELFILNAEPKYFIHWLLPALLLHEDHTNLDWVAKMAGQPVAVLVKDFFCANLFEPPVPAFSRNTISRAAQTIVDGFLETADYPKNEAVIDMINVFSQIGCSWQFITEIHYRMSAACHHRLARHHLAALEELTTILGHRASVPSPFNYIFNFVRQFIGSPSLQDQCCSIASCLLDLFKSNPAKEVVSVLGDQFQFLVSKLVTCCINAEADSKVSGSKSSQLVNLLHKLIVDSECSLDEDIRDLEQALIWKIFKSFVNHTHIRICKAYPPKNHLLKCARRSCYLPPRFLSWSLQAVHIKLIASQDGSNAETADTFWHSDDETENAVWTLVRVSASEVADSMRLMVSDFLPRGILSIERGQQALSSLDSRERSLIEVHGRGLNLDIVERILLDSQKQFKGSLIIP</sequence>
<dbReference type="GO" id="GO:0006974">
    <property type="term" value="P:DNA damage response"/>
    <property type="evidence" value="ECO:0007669"/>
    <property type="project" value="InterPro"/>
</dbReference>
<keyword evidence="1" id="KW-1133">Transmembrane helix</keyword>
<feature type="transmembrane region" description="Helical" evidence="1">
    <location>
        <begin position="21"/>
        <end position="41"/>
    </location>
</feature>
<comment type="caution">
    <text evidence="2">The sequence shown here is derived from an EMBL/GenBank/DDBJ whole genome shotgun (WGS) entry which is preliminary data.</text>
</comment>
<gene>
    <name evidence="2" type="ORF">ANE_LOCUS15717</name>
</gene>
<keyword evidence="1" id="KW-0812">Transmembrane</keyword>
<dbReference type="GO" id="GO:0004674">
    <property type="term" value="F:protein serine/threonine kinase activity"/>
    <property type="evidence" value="ECO:0007669"/>
    <property type="project" value="InterPro"/>
</dbReference>
<dbReference type="AlphaFoldDB" id="A0A565BV82"/>
<evidence type="ECO:0000313" key="2">
    <source>
        <dbReference type="EMBL" id="VVB05273.1"/>
    </source>
</evidence>
<accession>A0A565BV82</accession>
<keyword evidence="3" id="KW-1185">Reference proteome</keyword>
<protein>
    <submittedName>
        <fullName evidence="2">Uncharacterized protein</fullName>
    </submittedName>
</protein>
<dbReference type="EMBL" id="CABITT030000005">
    <property type="protein sequence ID" value="VVB05273.1"/>
    <property type="molecule type" value="Genomic_DNA"/>
</dbReference>
<dbReference type="PANTHER" id="PTHR37079:SF4">
    <property type="entry name" value="SERINE_THREONINE-PROTEIN KINASE ATM"/>
    <property type="match status" value="1"/>
</dbReference>
<dbReference type="Proteomes" id="UP000489600">
    <property type="component" value="Unassembled WGS sequence"/>
</dbReference>
<dbReference type="InterPro" id="IPR038980">
    <property type="entry name" value="ATM_plant"/>
</dbReference>
<dbReference type="OrthoDB" id="381190at2759"/>
<evidence type="ECO:0000256" key="1">
    <source>
        <dbReference type="SAM" id="Phobius"/>
    </source>
</evidence>
<dbReference type="InterPro" id="IPR057445">
    <property type="entry name" value="ATM_TPR"/>
</dbReference>
<dbReference type="PANTHER" id="PTHR37079">
    <property type="entry name" value="SERINE/THREONINE-PROTEIN KINASE ATM"/>
    <property type="match status" value="1"/>
</dbReference>
<name>A0A565BV82_9BRAS</name>
<keyword evidence="1" id="KW-0472">Membrane</keyword>
<proteinExistence type="predicted"/>
<organism evidence="2 3">
    <name type="scientific">Arabis nemorensis</name>
    <dbReference type="NCBI Taxonomy" id="586526"/>
    <lineage>
        <taxon>Eukaryota</taxon>
        <taxon>Viridiplantae</taxon>
        <taxon>Streptophyta</taxon>
        <taxon>Embryophyta</taxon>
        <taxon>Tracheophyta</taxon>
        <taxon>Spermatophyta</taxon>
        <taxon>Magnoliopsida</taxon>
        <taxon>eudicotyledons</taxon>
        <taxon>Gunneridae</taxon>
        <taxon>Pentapetalae</taxon>
        <taxon>rosids</taxon>
        <taxon>malvids</taxon>
        <taxon>Brassicales</taxon>
        <taxon>Brassicaceae</taxon>
        <taxon>Arabideae</taxon>
        <taxon>Arabis</taxon>
    </lineage>
</organism>
<reference evidence="2" key="1">
    <citation type="submission" date="2019-07" db="EMBL/GenBank/DDBJ databases">
        <authorList>
            <person name="Dittberner H."/>
        </authorList>
    </citation>
    <scope>NUCLEOTIDE SEQUENCE [LARGE SCALE GENOMIC DNA]</scope>
</reference>
<evidence type="ECO:0000313" key="3">
    <source>
        <dbReference type="Proteomes" id="UP000489600"/>
    </source>
</evidence>